<evidence type="ECO:0000313" key="2">
    <source>
        <dbReference type="EMBL" id="KAG0138887.1"/>
    </source>
</evidence>
<dbReference type="Proteomes" id="UP000886653">
    <property type="component" value="Unassembled WGS sequence"/>
</dbReference>
<dbReference type="EMBL" id="MU168298">
    <property type="protein sequence ID" value="KAG0138887.1"/>
    <property type="molecule type" value="Genomic_DNA"/>
</dbReference>
<sequence>DFMLHLSNSSYAVALDESRCKWHVNKLGLVMRNDMEFVRPLIASTHFAFFIEIPMLADYQVEVRPVSWDNKWVYLMATFTTDPPKGSTTRILNCISITRTVNKIGRRTVQPAKLFAACGFGIDETNWNQICKLREEGKSKGSKLSKSQEWLIDINEFDGLNSFEVQRLENLEIIRKALDGNSLNGVELLKTL</sequence>
<accession>A0A9P6N720</accession>
<dbReference type="PANTHER" id="PTHR12475:SF4">
    <property type="entry name" value="PROTEIN THEM6"/>
    <property type="match status" value="1"/>
</dbReference>
<dbReference type="SUPFAM" id="SSF54637">
    <property type="entry name" value="Thioesterase/thiol ester dehydrase-isomerase"/>
    <property type="match status" value="1"/>
</dbReference>
<feature type="non-terminal residue" evidence="2">
    <location>
        <position position="1"/>
    </location>
</feature>
<name>A0A9P6N720_9BASI</name>
<evidence type="ECO:0000256" key="1">
    <source>
        <dbReference type="ARBA" id="ARBA00038476"/>
    </source>
</evidence>
<proteinExistence type="inferred from homology"/>
<dbReference type="Pfam" id="PF13279">
    <property type="entry name" value="4HBT_2"/>
    <property type="match status" value="1"/>
</dbReference>
<reference evidence="2" key="1">
    <citation type="submission" date="2013-11" db="EMBL/GenBank/DDBJ databases">
        <title>Genome sequence of the fusiform rust pathogen reveals effectors for host alternation and coevolution with pine.</title>
        <authorList>
            <consortium name="DOE Joint Genome Institute"/>
            <person name="Smith K."/>
            <person name="Pendleton A."/>
            <person name="Kubisiak T."/>
            <person name="Anderson C."/>
            <person name="Salamov A."/>
            <person name="Aerts A."/>
            <person name="Riley R."/>
            <person name="Clum A."/>
            <person name="Lindquist E."/>
            <person name="Ence D."/>
            <person name="Campbell M."/>
            <person name="Kronenberg Z."/>
            <person name="Feau N."/>
            <person name="Dhillon B."/>
            <person name="Hamelin R."/>
            <person name="Burleigh J."/>
            <person name="Smith J."/>
            <person name="Yandell M."/>
            <person name="Nelson C."/>
            <person name="Grigoriev I."/>
            <person name="Davis J."/>
        </authorList>
    </citation>
    <scope>NUCLEOTIDE SEQUENCE</scope>
    <source>
        <strain evidence="2">G11</strain>
    </source>
</reference>
<protein>
    <submittedName>
        <fullName evidence="2">Uncharacterized protein</fullName>
    </submittedName>
</protein>
<organism evidence="2 3">
    <name type="scientific">Cronartium quercuum f. sp. fusiforme G11</name>
    <dbReference type="NCBI Taxonomy" id="708437"/>
    <lineage>
        <taxon>Eukaryota</taxon>
        <taxon>Fungi</taxon>
        <taxon>Dikarya</taxon>
        <taxon>Basidiomycota</taxon>
        <taxon>Pucciniomycotina</taxon>
        <taxon>Pucciniomycetes</taxon>
        <taxon>Pucciniales</taxon>
        <taxon>Coleosporiaceae</taxon>
        <taxon>Cronartium</taxon>
    </lineage>
</organism>
<dbReference type="OrthoDB" id="265761at2759"/>
<comment type="caution">
    <text evidence="2">The sequence shown here is derived from an EMBL/GenBank/DDBJ whole genome shotgun (WGS) entry which is preliminary data.</text>
</comment>
<dbReference type="AlphaFoldDB" id="A0A9P6N720"/>
<comment type="similarity">
    <text evidence="1">Belongs to the lcsJ thioesterase family.</text>
</comment>
<keyword evidence="3" id="KW-1185">Reference proteome</keyword>
<dbReference type="InterPro" id="IPR029069">
    <property type="entry name" value="HotDog_dom_sf"/>
</dbReference>
<dbReference type="PANTHER" id="PTHR12475">
    <property type="match status" value="1"/>
</dbReference>
<dbReference type="InterPro" id="IPR051490">
    <property type="entry name" value="THEM6_lcsJ_thioesterase"/>
</dbReference>
<gene>
    <name evidence="2" type="ORF">CROQUDRAFT_55536</name>
</gene>
<evidence type="ECO:0000313" key="3">
    <source>
        <dbReference type="Proteomes" id="UP000886653"/>
    </source>
</evidence>